<dbReference type="HOGENOM" id="CLU_054017_0_0_3"/>
<evidence type="ECO:0000313" key="1">
    <source>
        <dbReference type="EMBL" id="ADN12791.1"/>
    </source>
</evidence>
<dbReference type="Proteomes" id="UP000008206">
    <property type="component" value="Chromosome"/>
</dbReference>
<dbReference type="eggNOG" id="ENOG502Z855">
    <property type="taxonomic scope" value="Bacteria"/>
</dbReference>
<accession>E0UBF9</accession>
<dbReference type="OrthoDB" id="443082at2"/>
<organism evidence="1 2">
    <name type="scientific">Gloeothece verrucosa (strain PCC 7822)</name>
    <name type="common">Cyanothece sp. (strain PCC 7822)</name>
    <dbReference type="NCBI Taxonomy" id="497965"/>
    <lineage>
        <taxon>Bacteria</taxon>
        <taxon>Bacillati</taxon>
        <taxon>Cyanobacteriota</taxon>
        <taxon>Cyanophyceae</taxon>
        <taxon>Oscillatoriophycideae</taxon>
        <taxon>Chroococcales</taxon>
        <taxon>Aphanothecaceae</taxon>
        <taxon>Gloeothece</taxon>
        <taxon>Gloeothece verrucosa</taxon>
    </lineage>
</organism>
<sequence>MVSFIFTPNIQEGIISGAYEIVRNNATGELIGLARDKMTGQFVGHAVQMVNNGFSLNPLLSPVQPILSGLEMYQNHRGFSATLSGINAIQSNLAVLQGTTAFIGVGTCAIGVLAAVNLWQTLQLRQDIKQLKLQVRDGFIDLKQALHNQGDKIIQHIDQVAQDIKFEQHRLELIKAYGRFLEASKLIKIALSCNDITIRNADLANARQTLSEALAIYNNPHLLSETSAAGQLRRLECAWTIDHTITLTYQLQNQTNAVIDRLSHLQETIRHDCLKVIDNCIPKQEIDFIFPEISHIYSHDLVALETWKNHVVWLGSLSESVVESLTNVEINNTGEESTEALTPSLSLTEYETLQQQSHPVSLRDQLKYLFLPHLRFEYESYIHQQAEKRGYTALIPSSLKQASELTIANLYWYFKDLQRMESQ</sequence>
<keyword evidence="2" id="KW-1185">Reference proteome</keyword>
<dbReference type="EMBL" id="CP002198">
    <property type="protein sequence ID" value="ADN12791.1"/>
    <property type="molecule type" value="Genomic_DNA"/>
</dbReference>
<dbReference type="RefSeq" id="WP_013320901.1">
    <property type="nucleotide sequence ID" value="NC_014501.1"/>
</dbReference>
<protein>
    <submittedName>
        <fullName evidence="1">Uncharacterized protein</fullName>
    </submittedName>
</protein>
<dbReference type="STRING" id="497965.Cyan7822_0765"/>
<dbReference type="AlphaFoldDB" id="E0UBF9"/>
<dbReference type="KEGG" id="cyj:Cyan7822_0765"/>
<proteinExistence type="predicted"/>
<reference evidence="2" key="1">
    <citation type="journal article" date="2011" name="MBio">
        <title>Novel metabolic attributes of the genus Cyanothece, comprising a group of unicellular nitrogen-fixing Cyanobacteria.</title>
        <authorList>
            <person name="Bandyopadhyay A."/>
            <person name="Elvitigala T."/>
            <person name="Welsh E."/>
            <person name="Stockel J."/>
            <person name="Liberton M."/>
            <person name="Min H."/>
            <person name="Sherman L.A."/>
            <person name="Pakrasi H.B."/>
        </authorList>
    </citation>
    <scope>NUCLEOTIDE SEQUENCE [LARGE SCALE GENOMIC DNA]</scope>
    <source>
        <strain evidence="2">PCC 7822</strain>
    </source>
</reference>
<name>E0UBF9_GLOV7</name>
<evidence type="ECO:0000313" key="2">
    <source>
        <dbReference type="Proteomes" id="UP000008206"/>
    </source>
</evidence>
<gene>
    <name evidence="1" type="ordered locus">Cyan7822_0765</name>
</gene>